<dbReference type="SMART" id="SM00422">
    <property type="entry name" value="HTH_MERR"/>
    <property type="match status" value="1"/>
</dbReference>
<evidence type="ECO:0000256" key="1">
    <source>
        <dbReference type="ARBA" id="ARBA00023125"/>
    </source>
</evidence>
<organism evidence="3 4">
    <name type="scientific">Kribbella turkmenica</name>
    <dbReference type="NCBI Taxonomy" id="2530375"/>
    <lineage>
        <taxon>Bacteria</taxon>
        <taxon>Bacillati</taxon>
        <taxon>Actinomycetota</taxon>
        <taxon>Actinomycetes</taxon>
        <taxon>Propionibacteriales</taxon>
        <taxon>Kribbellaceae</taxon>
        <taxon>Kribbella</taxon>
    </lineage>
</organism>
<dbReference type="PROSITE" id="PS50937">
    <property type="entry name" value="HTH_MERR_2"/>
    <property type="match status" value="1"/>
</dbReference>
<evidence type="ECO:0000313" key="3">
    <source>
        <dbReference type="EMBL" id="TDD24671.1"/>
    </source>
</evidence>
<dbReference type="OrthoDB" id="3830012at2"/>
<comment type="caution">
    <text evidence="3">The sequence shown here is derived from an EMBL/GenBank/DDBJ whole genome shotgun (WGS) entry which is preliminary data.</text>
</comment>
<dbReference type="InterPro" id="IPR010499">
    <property type="entry name" value="AraC_E-bd"/>
</dbReference>
<protein>
    <submittedName>
        <fullName evidence="3">MerR family transcriptional regulator</fullName>
    </submittedName>
</protein>
<dbReference type="GO" id="GO:0003677">
    <property type="term" value="F:DNA binding"/>
    <property type="evidence" value="ECO:0007669"/>
    <property type="project" value="UniProtKB-KW"/>
</dbReference>
<sequence>MSTARVLDVMMDIGEFARRGGVSTRMLRHYDRIGLFKPARTDPYGRRSYDVTQLPVLHRLIALKALGFSLDEIGVLLDEGVESAELRGMLRLRQAELERRVRQDRHALDRVTARLRLIEEETRMNTQVETKHVDAVTIAALSAVVPNGGADLESLFAQVVERMEAAGADRTTPVARLLPVDGRSVEVTAGYVAPDDSVPGLETRRLPAKTVASTIHQGPMGGLSTAHAVLRDWAESNGYEKLLEEPCWRYHFLEAAGDDQAQWIVELQLELDG</sequence>
<accession>A0A4R4X328</accession>
<name>A0A4R4X328_9ACTN</name>
<evidence type="ECO:0000259" key="2">
    <source>
        <dbReference type="PROSITE" id="PS50937"/>
    </source>
</evidence>
<dbReference type="CDD" id="cd01107">
    <property type="entry name" value="HTH_BmrR"/>
    <property type="match status" value="1"/>
</dbReference>
<keyword evidence="1" id="KW-0238">DNA-binding</keyword>
<dbReference type="InterPro" id="IPR009061">
    <property type="entry name" value="DNA-bd_dom_put_sf"/>
</dbReference>
<dbReference type="GO" id="GO:0003700">
    <property type="term" value="F:DNA-binding transcription factor activity"/>
    <property type="evidence" value="ECO:0007669"/>
    <property type="project" value="InterPro"/>
</dbReference>
<keyword evidence="4" id="KW-1185">Reference proteome</keyword>
<dbReference type="AlphaFoldDB" id="A0A4R4X328"/>
<dbReference type="InterPro" id="IPR047057">
    <property type="entry name" value="MerR_fam"/>
</dbReference>
<evidence type="ECO:0000313" key="4">
    <source>
        <dbReference type="Proteomes" id="UP000295172"/>
    </source>
</evidence>
<dbReference type="InterPro" id="IPR000551">
    <property type="entry name" value="MerR-type_HTH_dom"/>
</dbReference>
<dbReference type="Gene3D" id="3.20.80.10">
    <property type="entry name" value="Regulatory factor, effector binding domain"/>
    <property type="match status" value="1"/>
</dbReference>
<dbReference type="InterPro" id="IPR011256">
    <property type="entry name" value="Reg_factor_effector_dom_sf"/>
</dbReference>
<proteinExistence type="predicted"/>
<dbReference type="SUPFAM" id="SSF55136">
    <property type="entry name" value="Probable bacterial effector-binding domain"/>
    <property type="match status" value="1"/>
</dbReference>
<dbReference type="Proteomes" id="UP000295172">
    <property type="component" value="Unassembled WGS sequence"/>
</dbReference>
<dbReference type="Pfam" id="PF13411">
    <property type="entry name" value="MerR_1"/>
    <property type="match status" value="1"/>
</dbReference>
<dbReference type="EMBL" id="SMKR01000062">
    <property type="protein sequence ID" value="TDD24671.1"/>
    <property type="molecule type" value="Genomic_DNA"/>
</dbReference>
<dbReference type="SUPFAM" id="SSF46955">
    <property type="entry name" value="Putative DNA-binding domain"/>
    <property type="match status" value="1"/>
</dbReference>
<reference evidence="3 4" key="1">
    <citation type="submission" date="2019-02" db="EMBL/GenBank/DDBJ databases">
        <title>Draft genome sequences of novel Actinobacteria.</title>
        <authorList>
            <person name="Sahin N."/>
            <person name="Ay H."/>
            <person name="Saygin H."/>
        </authorList>
    </citation>
    <scope>NUCLEOTIDE SEQUENCE [LARGE SCALE GENOMIC DNA]</scope>
    <source>
        <strain evidence="3 4">16K104</strain>
    </source>
</reference>
<dbReference type="PANTHER" id="PTHR30204">
    <property type="entry name" value="REDOX-CYCLING DRUG-SENSING TRANSCRIPTIONAL ACTIVATOR SOXR"/>
    <property type="match status" value="1"/>
</dbReference>
<feature type="domain" description="HTH merR-type" evidence="2">
    <location>
        <begin position="10"/>
        <end position="79"/>
    </location>
</feature>
<gene>
    <name evidence="3" type="ORF">E1218_16095</name>
</gene>
<dbReference type="SMART" id="SM00871">
    <property type="entry name" value="AraC_E_bind"/>
    <property type="match status" value="1"/>
</dbReference>
<dbReference type="RefSeq" id="WP_132320857.1">
    <property type="nucleotide sequence ID" value="NZ_SMKR01000062.1"/>
</dbReference>
<dbReference type="Gene3D" id="1.10.1660.10">
    <property type="match status" value="1"/>
</dbReference>
<dbReference type="PANTHER" id="PTHR30204:SF97">
    <property type="entry name" value="MERR FAMILY REGULATORY PROTEIN"/>
    <property type="match status" value="1"/>
</dbReference>